<evidence type="ECO:0000256" key="3">
    <source>
        <dbReference type="PIRNR" id="PIRNR000441"/>
    </source>
</evidence>
<dbReference type="SUPFAM" id="SSF51161">
    <property type="entry name" value="Trimeric LpxA-like enzymes"/>
    <property type="match status" value="1"/>
</dbReference>
<dbReference type="Proteomes" id="UP001556170">
    <property type="component" value="Unassembled WGS sequence"/>
</dbReference>
<keyword evidence="5" id="KW-1185">Reference proteome</keyword>
<protein>
    <recommendedName>
        <fullName evidence="3">Serine acetyltransferase</fullName>
        <ecNumber evidence="3">2.3.1.30</ecNumber>
    </recommendedName>
</protein>
<dbReference type="InterPro" id="IPR011004">
    <property type="entry name" value="Trimer_LpxA-like_sf"/>
</dbReference>
<comment type="catalytic activity">
    <reaction evidence="3">
        <text>L-serine + acetyl-CoA = O-acetyl-L-serine + CoA</text>
        <dbReference type="Rhea" id="RHEA:24560"/>
        <dbReference type="ChEBI" id="CHEBI:33384"/>
        <dbReference type="ChEBI" id="CHEBI:57287"/>
        <dbReference type="ChEBI" id="CHEBI:57288"/>
        <dbReference type="ChEBI" id="CHEBI:58340"/>
        <dbReference type="EC" id="2.3.1.30"/>
    </reaction>
</comment>
<accession>A0ABV3QR35</accession>
<evidence type="ECO:0000313" key="4">
    <source>
        <dbReference type="EMBL" id="MEW9624529.1"/>
    </source>
</evidence>
<dbReference type="PIRSF" id="PIRSF000441">
    <property type="entry name" value="CysE"/>
    <property type="match status" value="1"/>
</dbReference>
<keyword evidence="1 3" id="KW-0808">Transferase</keyword>
<sequence length="176" mass="18876">MAIWYDLQQDVLVNTGAKGNVAVLKALLVSHSVKAIFRYRLSRALLNRGAVGRLVSKWLWLRNIRLAACHISPRACIGPGLCLPHAVGIVIGEGVVVGDRVTIYQHVTLGTSRKAGPPAYPCICDDVQIYANAVVFGAIVIGNRSVIGAGLVVSRTIPSNAVCRNEQQARMDVSHA</sequence>
<dbReference type="EC" id="2.3.1.30" evidence="3"/>
<dbReference type="CDD" id="cd03354">
    <property type="entry name" value="LbH_SAT"/>
    <property type="match status" value="1"/>
</dbReference>
<proteinExistence type="inferred from homology"/>
<dbReference type="PANTHER" id="PTHR42811">
    <property type="entry name" value="SERINE ACETYLTRANSFERASE"/>
    <property type="match status" value="1"/>
</dbReference>
<dbReference type="InterPro" id="IPR005881">
    <property type="entry name" value="Ser_O-AcTrfase"/>
</dbReference>
<name>A0ABV3QR35_9GAMM</name>
<dbReference type="InterPro" id="IPR045304">
    <property type="entry name" value="LbH_SAT"/>
</dbReference>
<evidence type="ECO:0000313" key="5">
    <source>
        <dbReference type="Proteomes" id="UP001556170"/>
    </source>
</evidence>
<dbReference type="EMBL" id="JBFOHL010000008">
    <property type="protein sequence ID" value="MEW9624529.1"/>
    <property type="molecule type" value="Genomic_DNA"/>
</dbReference>
<evidence type="ECO:0000256" key="2">
    <source>
        <dbReference type="ARBA" id="ARBA00023315"/>
    </source>
</evidence>
<comment type="similarity">
    <text evidence="3">Belongs to the transferase hexapeptide repeat family.</text>
</comment>
<organism evidence="4 5">
    <name type="scientific">Rhodanobacter geophilus</name>
    <dbReference type="NCBI Taxonomy" id="3162488"/>
    <lineage>
        <taxon>Bacteria</taxon>
        <taxon>Pseudomonadati</taxon>
        <taxon>Pseudomonadota</taxon>
        <taxon>Gammaproteobacteria</taxon>
        <taxon>Lysobacterales</taxon>
        <taxon>Rhodanobacteraceae</taxon>
        <taxon>Rhodanobacter</taxon>
    </lineage>
</organism>
<dbReference type="Gene3D" id="2.160.10.10">
    <property type="entry name" value="Hexapeptide repeat proteins"/>
    <property type="match status" value="1"/>
</dbReference>
<evidence type="ECO:0000256" key="1">
    <source>
        <dbReference type="ARBA" id="ARBA00022679"/>
    </source>
</evidence>
<dbReference type="GO" id="GO:0009001">
    <property type="term" value="F:serine O-acetyltransferase activity"/>
    <property type="evidence" value="ECO:0007669"/>
    <property type="project" value="UniProtKB-EC"/>
</dbReference>
<comment type="caution">
    <text evidence="4">The sequence shown here is derived from an EMBL/GenBank/DDBJ whole genome shotgun (WGS) entry which is preliminary data.</text>
</comment>
<dbReference type="RefSeq" id="WP_367844838.1">
    <property type="nucleotide sequence ID" value="NZ_JBFOHL010000008.1"/>
</dbReference>
<reference evidence="4 5" key="1">
    <citation type="submission" date="2024-06" db="EMBL/GenBank/DDBJ databases">
        <authorList>
            <person name="Woo H."/>
        </authorList>
    </citation>
    <scope>NUCLEOTIDE SEQUENCE [LARGE SCALE GENOMIC DNA]</scope>
    <source>
        <strain evidence="4 5">S2-g</strain>
    </source>
</reference>
<keyword evidence="2 3" id="KW-0012">Acyltransferase</keyword>
<gene>
    <name evidence="4" type="ORF">ABQJ56_09825</name>
</gene>